<dbReference type="InterPro" id="IPR000330">
    <property type="entry name" value="SNF2_N"/>
</dbReference>
<accession>A0ABV0MY16</accession>
<keyword evidence="1" id="KW-0547">Nucleotide-binding</keyword>
<evidence type="ECO:0000256" key="1">
    <source>
        <dbReference type="ARBA" id="ARBA00022806"/>
    </source>
</evidence>
<dbReference type="Gene3D" id="3.40.50.10810">
    <property type="entry name" value="Tandem AAA-ATPase domain"/>
    <property type="match status" value="1"/>
</dbReference>
<sequence>MSGNDLEDEDDEFVSVNNSGLLHFKQLHDKLYDYQRDGVSFLYGFCRDGRKGRLLADDMGLEKTIWIIAFLSGMYDNKLIRHTLLVIPASLITNWINEFSKWTGMRVKEFHCKRKATVCWSLLAKGWSSTSSNGSLAVDRAYRIGQKENVVIYRLITCGTVEDKVYTQQVFKGSLISQNTGDTKDQFRYFSREELKGPFTLEDPRSSTTQLQLQALYSRHGRTDPTLDEHIAQVQAMHIFGIGIMSRNQRSKRSITTLMDGSRRPRSW</sequence>
<dbReference type="InterPro" id="IPR027417">
    <property type="entry name" value="P-loop_NTPase"/>
</dbReference>
<proteinExistence type="predicted"/>
<dbReference type="SUPFAM" id="SSF52540">
    <property type="entry name" value="P-loop containing nucleoside triphosphate hydrolases"/>
    <property type="match status" value="2"/>
</dbReference>
<dbReference type="InterPro" id="IPR038718">
    <property type="entry name" value="SNF2-like_sf"/>
</dbReference>
<evidence type="ECO:0000313" key="3">
    <source>
        <dbReference type="EMBL" id="MEQ2163972.1"/>
    </source>
</evidence>
<dbReference type="Pfam" id="PF00176">
    <property type="entry name" value="SNF2-rel_dom"/>
    <property type="match status" value="1"/>
</dbReference>
<dbReference type="InterPro" id="IPR050496">
    <property type="entry name" value="SNF2_RAD54_helicase_repair"/>
</dbReference>
<evidence type="ECO:0000313" key="4">
    <source>
        <dbReference type="Proteomes" id="UP001476798"/>
    </source>
</evidence>
<keyword evidence="1" id="KW-0378">Hydrolase</keyword>
<keyword evidence="1" id="KW-0067">ATP-binding</keyword>
<gene>
    <name evidence="3" type="ORF">GOODEAATRI_001707</name>
</gene>
<dbReference type="PANTHER" id="PTHR45629:SF7">
    <property type="entry name" value="DNA EXCISION REPAIR PROTEIN ERCC-6-RELATED"/>
    <property type="match status" value="1"/>
</dbReference>
<dbReference type="Gene3D" id="3.40.50.300">
    <property type="entry name" value="P-loop containing nucleotide triphosphate hydrolases"/>
    <property type="match status" value="1"/>
</dbReference>
<name>A0ABV0MY16_9TELE</name>
<feature type="domain" description="SNF2 N-terminal" evidence="2">
    <location>
        <begin position="34"/>
        <end position="116"/>
    </location>
</feature>
<keyword evidence="4" id="KW-1185">Reference proteome</keyword>
<dbReference type="Proteomes" id="UP001476798">
    <property type="component" value="Unassembled WGS sequence"/>
</dbReference>
<protein>
    <recommendedName>
        <fullName evidence="2">SNF2 N-terminal domain-containing protein</fullName>
    </recommendedName>
</protein>
<evidence type="ECO:0000259" key="2">
    <source>
        <dbReference type="Pfam" id="PF00176"/>
    </source>
</evidence>
<keyword evidence="1" id="KW-0347">Helicase</keyword>
<organism evidence="3 4">
    <name type="scientific">Goodea atripinnis</name>
    <dbReference type="NCBI Taxonomy" id="208336"/>
    <lineage>
        <taxon>Eukaryota</taxon>
        <taxon>Metazoa</taxon>
        <taxon>Chordata</taxon>
        <taxon>Craniata</taxon>
        <taxon>Vertebrata</taxon>
        <taxon>Euteleostomi</taxon>
        <taxon>Actinopterygii</taxon>
        <taxon>Neopterygii</taxon>
        <taxon>Teleostei</taxon>
        <taxon>Neoteleostei</taxon>
        <taxon>Acanthomorphata</taxon>
        <taxon>Ovalentaria</taxon>
        <taxon>Atherinomorphae</taxon>
        <taxon>Cyprinodontiformes</taxon>
        <taxon>Goodeidae</taxon>
        <taxon>Goodea</taxon>
    </lineage>
</organism>
<dbReference type="PANTHER" id="PTHR45629">
    <property type="entry name" value="SNF2/RAD54 FAMILY MEMBER"/>
    <property type="match status" value="1"/>
</dbReference>
<dbReference type="EMBL" id="JAHRIO010020046">
    <property type="protein sequence ID" value="MEQ2163972.1"/>
    <property type="molecule type" value="Genomic_DNA"/>
</dbReference>
<reference evidence="3 4" key="1">
    <citation type="submission" date="2021-06" db="EMBL/GenBank/DDBJ databases">
        <authorList>
            <person name="Palmer J.M."/>
        </authorList>
    </citation>
    <scope>NUCLEOTIDE SEQUENCE [LARGE SCALE GENOMIC DNA]</scope>
    <source>
        <strain evidence="3 4">GA_2019</strain>
        <tissue evidence="3">Muscle</tissue>
    </source>
</reference>
<comment type="caution">
    <text evidence="3">The sequence shown here is derived from an EMBL/GenBank/DDBJ whole genome shotgun (WGS) entry which is preliminary data.</text>
</comment>